<evidence type="ECO:0000313" key="2">
    <source>
        <dbReference type="EMBL" id="CAE6456037.1"/>
    </source>
</evidence>
<reference evidence="2" key="1">
    <citation type="submission" date="2021-01" db="EMBL/GenBank/DDBJ databases">
        <authorList>
            <person name="Kaushik A."/>
        </authorList>
    </citation>
    <scope>NUCLEOTIDE SEQUENCE</scope>
    <source>
        <strain evidence="2">AG6-10EEA</strain>
    </source>
</reference>
<evidence type="ECO:0000313" key="3">
    <source>
        <dbReference type="Proteomes" id="UP000663853"/>
    </source>
</evidence>
<feature type="transmembrane region" description="Helical" evidence="1">
    <location>
        <begin position="223"/>
        <end position="242"/>
    </location>
</feature>
<dbReference type="InterPro" id="IPR010721">
    <property type="entry name" value="UstE-like"/>
</dbReference>
<sequence length="330" mass="37396">MPADALDKYYLSLTFLVTTGYQLLGFAVAWTFQFDKITDFTGGSNFFLLAILTLCMNGIYHARNVVVTVFVLAWATRLAGFLLFRVLKTGSDTRFDDIRSHFFKFLGFWVGQIIWVWTVSLPVTILNSPGVASARAHPAFGTGTDIAGVVFWAIGWVIESIADTQKFKYKQSHPPKDQPTAIGLWKYCRHPPYFGEILCWWGIWLVAYSATSDTSGGPRSAQLGALASPLFTMVLLIFGSGIPTAQKPTARKFYLLSNGPNATHANAWKNYQRYMKRTSVLIPFPPAWYERLPQIIKTVFFLDLPIYRFHEETDGKEAYEEERRKVDSRP</sequence>
<evidence type="ECO:0000256" key="1">
    <source>
        <dbReference type="SAM" id="Phobius"/>
    </source>
</evidence>
<feature type="transmembrane region" description="Helical" evidence="1">
    <location>
        <begin position="66"/>
        <end position="84"/>
    </location>
</feature>
<feature type="transmembrane region" description="Helical" evidence="1">
    <location>
        <begin position="105"/>
        <end position="126"/>
    </location>
</feature>
<protein>
    <recommendedName>
        <fullName evidence="4">Steroid 5-alpha reductase C-terminal domain-containing protein</fullName>
    </recommendedName>
</protein>
<organism evidence="2 3">
    <name type="scientific">Rhizoctonia solani</name>
    <dbReference type="NCBI Taxonomy" id="456999"/>
    <lineage>
        <taxon>Eukaryota</taxon>
        <taxon>Fungi</taxon>
        <taxon>Dikarya</taxon>
        <taxon>Basidiomycota</taxon>
        <taxon>Agaricomycotina</taxon>
        <taxon>Agaricomycetes</taxon>
        <taxon>Cantharellales</taxon>
        <taxon>Ceratobasidiaceae</taxon>
        <taxon>Rhizoctonia</taxon>
    </lineage>
</organism>
<keyword evidence="1" id="KW-1133">Transmembrane helix</keyword>
<dbReference type="EMBL" id="CAJMXA010001252">
    <property type="protein sequence ID" value="CAE6456037.1"/>
    <property type="molecule type" value="Genomic_DNA"/>
</dbReference>
<keyword evidence="1" id="KW-0812">Transmembrane</keyword>
<feature type="transmembrane region" description="Helical" evidence="1">
    <location>
        <begin position="193"/>
        <end position="211"/>
    </location>
</feature>
<gene>
    <name evidence="2" type="ORF">RDB_LOCUS55036</name>
</gene>
<dbReference type="PANTHER" id="PTHR32251:SF15">
    <property type="entry name" value="3-OXO-5-ALPHA-STEROID 4-DEHYDROGENASE (DUF1295)"/>
    <property type="match status" value="1"/>
</dbReference>
<dbReference type="Pfam" id="PF06966">
    <property type="entry name" value="DUF1295"/>
    <property type="match status" value="1"/>
</dbReference>
<comment type="caution">
    <text evidence="2">The sequence shown here is derived from an EMBL/GenBank/DDBJ whole genome shotgun (WGS) entry which is preliminary data.</text>
</comment>
<dbReference type="PROSITE" id="PS50244">
    <property type="entry name" value="S5A_REDUCTASE"/>
    <property type="match status" value="1"/>
</dbReference>
<dbReference type="Proteomes" id="UP000663853">
    <property type="component" value="Unassembled WGS sequence"/>
</dbReference>
<feature type="transmembrane region" description="Helical" evidence="1">
    <location>
        <begin position="44"/>
        <end position="60"/>
    </location>
</feature>
<keyword evidence="1" id="KW-0472">Membrane</keyword>
<proteinExistence type="predicted"/>
<dbReference type="AlphaFoldDB" id="A0A8H3BG73"/>
<feature type="transmembrane region" description="Helical" evidence="1">
    <location>
        <begin position="12"/>
        <end position="32"/>
    </location>
</feature>
<feature type="transmembrane region" description="Helical" evidence="1">
    <location>
        <begin position="146"/>
        <end position="162"/>
    </location>
</feature>
<dbReference type="Gene3D" id="1.20.120.1630">
    <property type="match status" value="1"/>
</dbReference>
<dbReference type="GO" id="GO:0016020">
    <property type="term" value="C:membrane"/>
    <property type="evidence" value="ECO:0007669"/>
    <property type="project" value="TreeGrafter"/>
</dbReference>
<evidence type="ECO:0008006" key="4">
    <source>
        <dbReference type="Google" id="ProtNLM"/>
    </source>
</evidence>
<name>A0A8H3BG73_9AGAM</name>
<dbReference type="PANTHER" id="PTHR32251">
    <property type="entry name" value="3-OXO-5-ALPHA-STEROID 4-DEHYDROGENASE"/>
    <property type="match status" value="1"/>
</dbReference>
<accession>A0A8H3BG73</accession>